<feature type="transmembrane region" description="Helical" evidence="5">
    <location>
        <begin position="43"/>
        <end position="60"/>
    </location>
</feature>
<feature type="transmembrane region" description="Helical" evidence="5">
    <location>
        <begin position="96"/>
        <end position="114"/>
    </location>
</feature>
<dbReference type="PANTHER" id="PTHR43701">
    <property type="entry name" value="MEMBRANE TRANSPORTER PROTEIN MJ0441-RELATED"/>
    <property type="match status" value="1"/>
</dbReference>
<dbReference type="AlphaFoldDB" id="K1TS14"/>
<sequence length="115" mass="12596">MWKKILVGLIVGFISGMFASGGGLLLIPAYIHFFDSSEKEARATAIFCILPMVLVTAIFYGTGNYINWKTGMLCSIGGIIGSFIGSKLLAILKGKYLKLIFILFLIYSGIKIVFF</sequence>
<dbReference type="PANTHER" id="PTHR43701:SF2">
    <property type="entry name" value="MEMBRANE TRANSPORTER PROTEIN YJNA-RELATED"/>
    <property type="match status" value="1"/>
</dbReference>
<evidence type="ECO:0000256" key="4">
    <source>
        <dbReference type="ARBA" id="ARBA00023136"/>
    </source>
</evidence>
<keyword evidence="3 5" id="KW-1133">Transmembrane helix</keyword>
<dbReference type="InterPro" id="IPR051598">
    <property type="entry name" value="TSUP/Inactive_protease-like"/>
</dbReference>
<evidence type="ECO:0000313" key="6">
    <source>
        <dbReference type="EMBL" id="EKC72533.1"/>
    </source>
</evidence>
<protein>
    <submittedName>
        <fullName evidence="6">Membrane protein containing DUF81</fullName>
    </submittedName>
</protein>
<feature type="transmembrane region" description="Helical" evidence="5">
    <location>
        <begin position="66"/>
        <end position="84"/>
    </location>
</feature>
<gene>
    <name evidence="6" type="ORF">OBE_02844</name>
</gene>
<reference evidence="6" key="1">
    <citation type="journal article" date="2013" name="Environ. Microbiol.">
        <title>Microbiota from the distal guts of lean and obese adolescents exhibit partial functional redundancy besides clear differences in community structure.</title>
        <authorList>
            <person name="Ferrer M."/>
            <person name="Ruiz A."/>
            <person name="Lanza F."/>
            <person name="Haange S.B."/>
            <person name="Oberbach A."/>
            <person name="Till H."/>
            <person name="Bargiela R."/>
            <person name="Campoy C."/>
            <person name="Segura M.T."/>
            <person name="Richter M."/>
            <person name="von Bergen M."/>
            <person name="Seifert J."/>
            <person name="Suarez A."/>
        </authorList>
    </citation>
    <scope>NUCLEOTIDE SEQUENCE</scope>
</reference>
<dbReference type="InterPro" id="IPR002781">
    <property type="entry name" value="TM_pro_TauE-like"/>
</dbReference>
<comment type="subcellular location">
    <subcellularLocation>
        <location evidence="1">Membrane</location>
        <topology evidence="1">Multi-pass membrane protein</topology>
    </subcellularLocation>
</comment>
<feature type="transmembrane region" description="Helical" evidence="5">
    <location>
        <begin position="6"/>
        <end position="31"/>
    </location>
</feature>
<evidence type="ECO:0000256" key="5">
    <source>
        <dbReference type="SAM" id="Phobius"/>
    </source>
</evidence>
<evidence type="ECO:0000256" key="2">
    <source>
        <dbReference type="ARBA" id="ARBA00022692"/>
    </source>
</evidence>
<dbReference type="Pfam" id="PF01925">
    <property type="entry name" value="TauE"/>
    <property type="match status" value="1"/>
</dbReference>
<keyword evidence="4 5" id="KW-0472">Membrane</keyword>
<proteinExistence type="predicted"/>
<keyword evidence="2 5" id="KW-0812">Transmembrane</keyword>
<dbReference type="EMBL" id="AJWZ01001870">
    <property type="protein sequence ID" value="EKC72533.1"/>
    <property type="molecule type" value="Genomic_DNA"/>
</dbReference>
<accession>K1TS14</accession>
<name>K1TS14_9ZZZZ</name>
<evidence type="ECO:0000256" key="1">
    <source>
        <dbReference type="ARBA" id="ARBA00004141"/>
    </source>
</evidence>
<evidence type="ECO:0000256" key="3">
    <source>
        <dbReference type="ARBA" id="ARBA00022989"/>
    </source>
</evidence>
<comment type="caution">
    <text evidence="6">The sequence shown here is derived from an EMBL/GenBank/DDBJ whole genome shotgun (WGS) entry which is preliminary data.</text>
</comment>
<dbReference type="GO" id="GO:0016020">
    <property type="term" value="C:membrane"/>
    <property type="evidence" value="ECO:0007669"/>
    <property type="project" value="UniProtKB-SubCell"/>
</dbReference>
<organism evidence="6">
    <name type="scientific">human gut metagenome</name>
    <dbReference type="NCBI Taxonomy" id="408170"/>
    <lineage>
        <taxon>unclassified sequences</taxon>
        <taxon>metagenomes</taxon>
        <taxon>organismal metagenomes</taxon>
    </lineage>
</organism>